<accession>A0ABW1WIA2</accession>
<proteinExistence type="predicted"/>
<reference evidence="3" key="1">
    <citation type="journal article" date="2019" name="Int. J. Syst. Evol. Microbiol.">
        <title>The Global Catalogue of Microorganisms (GCM) 10K type strain sequencing project: providing services to taxonomists for standard genome sequencing and annotation.</title>
        <authorList>
            <consortium name="The Broad Institute Genomics Platform"/>
            <consortium name="The Broad Institute Genome Sequencing Center for Infectious Disease"/>
            <person name="Wu L."/>
            <person name="Ma J."/>
        </authorList>
    </citation>
    <scope>NUCLEOTIDE SEQUENCE [LARGE SCALE GENOMIC DNA]</scope>
    <source>
        <strain evidence="3">CCUG 42001</strain>
    </source>
</reference>
<keyword evidence="1" id="KW-1133">Transmembrane helix</keyword>
<dbReference type="EMBL" id="JBHSTQ010000009">
    <property type="protein sequence ID" value="MFC6386959.1"/>
    <property type="molecule type" value="Genomic_DNA"/>
</dbReference>
<dbReference type="Proteomes" id="UP001596267">
    <property type="component" value="Unassembled WGS sequence"/>
</dbReference>
<comment type="caution">
    <text evidence="2">The sequence shown here is derived from an EMBL/GenBank/DDBJ whole genome shotgun (WGS) entry which is preliminary data.</text>
</comment>
<evidence type="ECO:0000313" key="2">
    <source>
        <dbReference type="EMBL" id="MFC6386959.1"/>
    </source>
</evidence>
<keyword evidence="3" id="KW-1185">Reference proteome</keyword>
<feature type="transmembrane region" description="Helical" evidence="1">
    <location>
        <begin position="6"/>
        <end position="30"/>
    </location>
</feature>
<keyword evidence="1" id="KW-0812">Transmembrane</keyword>
<sequence>MMAGFGFGFFSILIIIAFWVFVIYMIIHVVNLMKEHNRYLREIRDELRKDNQSQNESTGEPK</sequence>
<keyword evidence="1" id="KW-0472">Membrane</keyword>
<evidence type="ECO:0000256" key="1">
    <source>
        <dbReference type="SAM" id="Phobius"/>
    </source>
</evidence>
<name>A0ABW1WIA2_9BACL</name>
<dbReference type="RefSeq" id="WP_253076534.1">
    <property type="nucleotide sequence ID" value="NZ_JAMXWN010000009.1"/>
</dbReference>
<protein>
    <submittedName>
        <fullName evidence="2">Autophagy-related protein 27</fullName>
    </submittedName>
</protein>
<gene>
    <name evidence="2" type="ORF">ACFP7A_10125</name>
</gene>
<organism evidence="2 3">
    <name type="scientific">Sporolactobacillus kofuensis</name>
    <dbReference type="NCBI Taxonomy" id="269672"/>
    <lineage>
        <taxon>Bacteria</taxon>
        <taxon>Bacillati</taxon>
        <taxon>Bacillota</taxon>
        <taxon>Bacilli</taxon>
        <taxon>Bacillales</taxon>
        <taxon>Sporolactobacillaceae</taxon>
        <taxon>Sporolactobacillus</taxon>
    </lineage>
</organism>
<evidence type="ECO:0000313" key="3">
    <source>
        <dbReference type="Proteomes" id="UP001596267"/>
    </source>
</evidence>